<feature type="region of interest" description="Disordered" evidence="1">
    <location>
        <begin position="97"/>
        <end position="117"/>
    </location>
</feature>
<evidence type="ECO:0000313" key="3">
    <source>
        <dbReference type="Proteomes" id="UP001221142"/>
    </source>
</evidence>
<keyword evidence="3" id="KW-1185">Reference proteome</keyword>
<dbReference type="EMBL" id="JARKIF010000016">
    <property type="protein sequence ID" value="KAJ7620967.1"/>
    <property type="molecule type" value="Genomic_DNA"/>
</dbReference>
<organism evidence="2 3">
    <name type="scientific">Roridomyces roridus</name>
    <dbReference type="NCBI Taxonomy" id="1738132"/>
    <lineage>
        <taxon>Eukaryota</taxon>
        <taxon>Fungi</taxon>
        <taxon>Dikarya</taxon>
        <taxon>Basidiomycota</taxon>
        <taxon>Agaricomycotina</taxon>
        <taxon>Agaricomycetes</taxon>
        <taxon>Agaricomycetidae</taxon>
        <taxon>Agaricales</taxon>
        <taxon>Marasmiineae</taxon>
        <taxon>Mycenaceae</taxon>
        <taxon>Roridomyces</taxon>
    </lineage>
</organism>
<comment type="caution">
    <text evidence="2">The sequence shown here is derived from an EMBL/GenBank/DDBJ whole genome shotgun (WGS) entry which is preliminary data.</text>
</comment>
<protein>
    <submittedName>
        <fullName evidence="2">Uncharacterized protein</fullName>
    </submittedName>
</protein>
<dbReference type="AlphaFoldDB" id="A0AAD7BH89"/>
<name>A0AAD7BH89_9AGAR</name>
<evidence type="ECO:0000313" key="2">
    <source>
        <dbReference type="EMBL" id="KAJ7620967.1"/>
    </source>
</evidence>
<reference evidence="2" key="1">
    <citation type="submission" date="2023-03" db="EMBL/GenBank/DDBJ databases">
        <title>Massive genome expansion in bonnet fungi (Mycena s.s.) driven by repeated elements and novel gene families across ecological guilds.</title>
        <authorList>
            <consortium name="Lawrence Berkeley National Laboratory"/>
            <person name="Harder C.B."/>
            <person name="Miyauchi S."/>
            <person name="Viragh M."/>
            <person name="Kuo A."/>
            <person name="Thoen E."/>
            <person name="Andreopoulos B."/>
            <person name="Lu D."/>
            <person name="Skrede I."/>
            <person name="Drula E."/>
            <person name="Henrissat B."/>
            <person name="Morin E."/>
            <person name="Kohler A."/>
            <person name="Barry K."/>
            <person name="LaButti K."/>
            <person name="Morin E."/>
            <person name="Salamov A."/>
            <person name="Lipzen A."/>
            <person name="Mereny Z."/>
            <person name="Hegedus B."/>
            <person name="Baldrian P."/>
            <person name="Stursova M."/>
            <person name="Weitz H."/>
            <person name="Taylor A."/>
            <person name="Grigoriev I.V."/>
            <person name="Nagy L.G."/>
            <person name="Martin F."/>
            <person name="Kauserud H."/>
        </authorList>
    </citation>
    <scope>NUCLEOTIDE SEQUENCE</scope>
    <source>
        <strain evidence="2">9284</strain>
    </source>
</reference>
<dbReference type="Proteomes" id="UP001221142">
    <property type="component" value="Unassembled WGS sequence"/>
</dbReference>
<evidence type="ECO:0000256" key="1">
    <source>
        <dbReference type="SAM" id="MobiDB-lite"/>
    </source>
</evidence>
<sequence>MPSSDSQSGNLIFVLDTMSAAARLLPSAGLSALAAAPSASRAPKDYKILFRALAHRKFMDGYRPNPRPVVPLPANLQSRGAHRALYTEMLKTCFPNESKRSRAKAAEQQASGAEPESDETLLTTALLSFVRTEDYVAAIIALRVFDSLTVPVSERTRHATLHALAVRLAEAPASPFARCLFPTDVTFHRWTDEAKAAGWGVNQRRLDVQSGKLREGSVEDIELREKATERAMAHLLEANTTKSKKPSRPLENILRNAFRGRGLQQSPNGKPWTPVAVRRAVGKTAIELVPDTARFRSVIGYR</sequence>
<proteinExistence type="predicted"/>
<accession>A0AAD7BH89</accession>
<gene>
    <name evidence="2" type="ORF">FB45DRAFT_928002</name>
</gene>